<evidence type="ECO:0000259" key="4">
    <source>
        <dbReference type="PROSITE" id="PS50943"/>
    </source>
</evidence>
<dbReference type="Gene3D" id="2.10.109.10">
    <property type="entry name" value="Umud Fragment, subunit A"/>
    <property type="match status" value="1"/>
</dbReference>
<dbReference type="Pfam" id="PF01381">
    <property type="entry name" value="HTH_3"/>
    <property type="match status" value="1"/>
</dbReference>
<dbReference type="CDD" id="cd00093">
    <property type="entry name" value="HTH_XRE"/>
    <property type="match status" value="1"/>
</dbReference>
<keyword evidence="1" id="KW-0805">Transcription regulation</keyword>
<dbReference type="PROSITE" id="PS50943">
    <property type="entry name" value="HTH_CROC1"/>
    <property type="match status" value="1"/>
</dbReference>
<keyword evidence="2" id="KW-0238">DNA-binding</keyword>
<dbReference type="RefSeq" id="WP_160688428.1">
    <property type="nucleotide sequence ID" value="NZ_CP047897.1"/>
</dbReference>
<protein>
    <submittedName>
        <fullName evidence="5">Helix-turn-helix domain-containing protein</fullName>
    </submittedName>
</protein>
<dbReference type="GO" id="GO:0003677">
    <property type="term" value="F:DNA binding"/>
    <property type="evidence" value="ECO:0007669"/>
    <property type="project" value="UniProtKB-KW"/>
</dbReference>
<dbReference type="SUPFAM" id="SSF47413">
    <property type="entry name" value="lambda repressor-like DNA-binding domains"/>
    <property type="match status" value="1"/>
</dbReference>
<dbReference type="InterPro" id="IPR039418">
    <property type="entry name" value="LexA-like"/>
</dbReference>
<dbReference type="Pfam" id="PF00717">
    <property type="entry name" value="Peptidase_S24"/>
    <property type="match status" value="1"/>
</dbReference>
<dbReference type="InterPro" id="IPR015927">
    <property type="entry name" value="Peptidase_S24_S26A/B/C"/>
</dbReference>
<dbReference type="InterPro" id="IPR036286">
    <property type="entry name" value="LexA/Signal_pep-like_sf"/>
</dbReference>
<dbReference type="InterPro" id="IPR001387">
    <property type="entry name" value="Cro/C1-type_HTH"/>
</dbReference>
<dbReference type="EMBL" id="CP047897">
    <property type="protein sequence ID" value="QHL86222.1"/>
    <property type="molecule type" value="Genomic_DNA"/>
</dbReference>
<dbReference type="KEGG" id="nib:GU926_01675"/>
<accession>A0A6P1P004</accession>
<organism evidence="5 6">
    <name type="scientific">Nibribacter ruber</name>
    <dbReference type="NCBI Taxonomy" id="2698458"/>
    <lineage>
        <taxon>Bacteria</taxon>
        <taxon>Pseudomonadati</taxon>
        <taxon>Bacteroidota</taxon>
        <taxon>Cytophagia</taxon>
        <taxon>Cytophagales</taxon>
        <taxon>Hymenobacteraceae</taxon>
        <taxon>Nibribacter</taxon>
    </lineage>
</organism>
<evidence type="ECO:0000256" key="2">
    <source>
        <dbReference type="ARBA" id="ARBA00023125"/>
    </source>
</evidence>
<proteinExistence type="predicted"/>
<sequence>MLSTNLKYLRKKENLTQVQLAEKLQIKRSLIGAYEEGRAEPKLVTLMKMAQVFNLSVDELINPELPNLSKSTSSAHNSNVRVLSITVDGQDRENIELVPYKASAGYLNGYADPEFMEELPKFRLPMIQGPGTYRAFEIKGDSMLPIPSGTVIVGRYVERWQDIKDGTPCIVVSMQEGIVFKRIYQKAQDNALRLHSDNPVYQPYEVPLADVVELWEAKAYISTSFPMAEISLDRLTSLVLDLQQEVQKLKTVN</sequence>
<dbReference type="InterPro" id="IPR010982">
    <property type="entry name" value="Lambda_DNA-bd_dom_sf"/>
</dbReference>
<dbReference type="SUPFAM" id="SSF51306">
    <property type="entry name" value="LexA/Signal peptidase"/>
    <property type="match status" value="1"/>
</dbReference>
<evidence type="ECO:0000256" key="3">
    <source>
        <dbReference type="ARBA" id="ARBA00023163"/>
    </source>
</evidence>
<reference evidence="5 6" key="1">
    <citation type="submission" date="2020-01" db="EMBL/GenBank/DDBJ databases">
        <authorList>
            <person name="Kim M."/>
        </authorList>
    </citation>
    <scope>NUCLEOTIDE SEQUENCE [LARGE SCALE GENOMIC DNA]</scope>
    <source>
        <strain evidence="5 6">BT10</strain>
    </source>
</reference>
<name>A0A6P1P004_9BACT</name>
<dbReference type="PANTHER" id="PTHR40661">
    <property type="match status" value="1"/>
</dbReference>
<evidence type="ECO:0000313" key="5">
    <source>
        <dbReference type="EMBL" id="QHL86222.1"/>
    </source>
</evidence>
<keyword evidence="3" id="KW-0804">Transcription</keyword>
<evidence type="ECO:0000256" key="1">
    <source>
        <dbReference type="ARBA" id="ARBA00023015"/>
    </source>
</evidence>
<dbReference type="AlphaFoldDB" id="A0A6P1P004"/>
<keyword evidence="6" id="KW-1185">Reference proteome</keyword>
<dbReference type="Gene3D" id="1.10.260.40">
    <property type="entry name" value="lambda repressor-like DNA-binding domains"/>
    <property type="match status" value="1"/>
</dbReference>
<dbReference type="PANTHER" id="PTHR40661:SF3">
    <property type="entry name" value="FELS-1 PROPHAGE TRANSCRIPTIONAL REGULATOR"/>
    <property type="match status" value="1"/>
</dbReference>
<dbReference type="CDD" id="cd06529">
    <property type="entry name" value="S24_LexA-like"/>
    <property type="match status" value="1"/>
</dbReference>
<feature type="domain" description="HTH cro/C1-type" evidence="4">
    <location>
        <begin position="6"/>
        <end position="60"/>
    </location>
</feature>
<evidence type="ECO:0000313" key="6">
    <source>
        <dbReference type="Proteomes" id="UP000464214"/>
    </source>
</evidence>
<dbReference type="Proteomes" id="UP000464214">
    <property type="component" value="Chromosome"/>
</dbReference>
<dbReference type="SMART" id="SM00530">
    <property type="entry name" value="HTH_XRE"/>
    <property type="match status" value="1"/>
</dbReference>
<gene>
    <name evidence="5" type="ORF">GU926_01675</name>
</gene>